<feature type="binding site" evidence="7">
    <location>
        <begin position="33"/>
        <end position="38"/>
    </location>
    <ligand>
        <name>ATP</name>
        <dbReference type="ChEBI" id="CHEBI:30616"/>
    </ligand>
</feature>
<evidence type="ECO:0000313" key="11">
    <source>
        <dbReference type="Proteomes" id="UP001501676"/>
    </source>
</evidence>
<dbReference type="PANTHER" id="PTHR43033">
    <property type="entry name" value="TRNA(ILE)-LYSIDINE SYNTHASE-RELATED"/>
    <property type="match status" value="1"/>
</dbReference>
<keyword evidence="3 7" id="KW-0819">tRNA processing</keyword>
<evidence type="ECO:0000259" key="8">
    <source>
        <dbReference type="Pfam" id="PF01171"/>
    </source>
</evidence>
<evidence type="ECO:0000256" key="5">
    <source>
        <dbReference type="ARBA" id="ARBA00022840"/>
    </source>
</evidence>
<evidence type="ECO:0000259" key="9">
    <source>
        <dbReference type="Pfam" id="PF09179"/>
    </source>
</evidence>
<protein>
    <recommendedName>
        <fullName evidence="7">tRNA(Ile)-lysidine synthase</fullName>
        <ecNumber evidence="7">6.3.4.19</ecNumber>
    </recommendedName>
    <alternativeName>
        <fullName evidence="7">tRNA(Ile)-2-lysyl-cytidine synthase</fullName>
    </alternativeName>
    <alternativeName>
        <fullName evidence="7">tRNA(Ile)-lysidine synthetase</fullName>
    </alternativeName>
</protein>
<comment type="subcellular location">
    <subcellularLocation>
        <location evidence="7">Cytoplasm</location>
    </subcellularLocation>
</comment>
<keyword evidence="4 7" id="KW-0547">Nucleotide-binding</keyword>
<accession>A0ABP6SW32</accession>
<dbReference type="Gene3D" id="1.20.59.20">
    <property type="match status" value="1"/>
</dbReference>
<evidence type="ECO:0000256" key="3">
    <source>
        <dbReference type="ARBA" id="ARBA00022694"/>
    </source>
</evidence>
<keyword evidence="5 7" id="KW-0067">ATP-binding</keyword>
<comment type="catalytic activity">
    <reaction evidence="6 7">
        <text>cytidine(34) in tRNA(Ile2) + L-lysine + ATP = lysidine(34) in tRNA(Ile2) + AMP + diphosphate + H(+)</text>
        <dbReference type="Rhea" id="RHEA:43744"/>
        <dbReference type="Rhea" id="RHEA-COMP:10625"/>
        <dbReference type="Rhea" id="RHEA-COMP:10670"/>
        <dbReference type="ChEBI" id="CHEBI:15378"/>
        <dbReference type="ChEBI" id="CHEBI:30616"/>
        <dbReference type="ChEBI" id="CHEBI:32551"/>
        <dbReference type="ChEBI" id="CHEBI:33019"/>
        <dbReference type="ChEBI" id="CHEBI:82748"/>
        <dbReference type="ChEBI" id="CHEBI:83665"/>
        <dbReference type="ChEBI" id="CHEBI:456215"/>
        <dbReference type="EC" id="6.3.4.19"/>
    </reaction>
</comment>
<dbReference type="InterPro" id="IPR011063">
    <property type="entry name" value="TilS/TtcA_N"/>
</dbReference>
<feature type="domain" description="tRNA(Ile)-lysidine synthase substrate-binding" evidence="9">
    <location>
        <begin position="265"/>
        <end position="330"/>
    </location>
</feature>
<keyword evidence="2 7" id="KW-0436">Ligase</keyword>
<organism evidence="10 11">
    <name type="scientific">Cryptosporangium minutisporangium</name>
    <dbReference type="NCBI Taxonomy" id="113569"/>
    <lineage>
        <taxon>Bacteria</taxon>
        <taxon>Bacillati</taxon>
        <taxon>Actinomycetota</taxon>
        <taxon>Actinomycetes</taxon>
        <taxon>Cryptosporangiales</taxon>
        <taxon>Cryptosporangiaceae</taxon>
        <taxon>Cryptosporangium</taxon>
    </lineage>
</organism>
<dbReference type="HAMAP" id="MF_01161">
    <property type="entry name" value="tRNA_Ile_lys_synt"/>
    <property type="match status" value="1"/>
</dbReference>
<comment type="domain">
    <text evidence="7">The N-terminal region contains the highly conserved SGGXDS motif, predicted to be a P-loop motif involved in ATP binding.</text>
</comment>
<comment type="function">
    <text evidence="7">Ligates lysine onto the cytidine present at position 34 of the AUA codon-specific tRNA(Ile) that contains the anticodon CAU, in an ATP-dependent manner. Cytidine is converted to lysidine, thus changing the amino acid specificity of the tRNA from methionine to isoleucine.</text>
</comment>
<dbReference type="Pfam" id="PF09179">
    <property type="entry name" value="TilS"/>
    <property type="match status" value="1"/>
</dbReference>
<dbReference type="InterPro" id="IPR014729">
    <property type="entry name" value="Rossmann-like_a/b/a_fold"/>
</dbReference>
<dbReference type="EC" id="6.3.4.19" evidence="7"/>
<dbReference type="Pfam" id="PF01171">
    <property type="entry name" value="ATP_bind_3"/>
    <property type="match status" value="1"/>
</dbReference>
<dbReference type="Gene3D" id="3.40.50.620">
    <property type="entry name" value="HUPs"/>
    <property type="match status" value="1"/>
</dbReference>
<evidence type="ECO:0000256" key="1">
    <source>
        <dbReference type="ARBA" id="ARBA00022490"/>
    </source>
</evidence>
<feature type="domain" description="tRNA(Ile)-lysidine/2-thiocytidine synthase N-terminal" evidence="8">
    <location>
        <begin position="28"/>
        <end position="202"/>
    </location>
</feature>
<sequence length="344" mass="35648">MAGPPAAVAAVRVAVRAVLRDLPNGSLVLVACSGGPDSTALAAATAFEAPRAGLRAGLVTIDHGLQDGSAERAADVVAWGAELGFEPCEAVRVEVGARGGPEAAARYARYAGLDAAAARHGAAAVLLGHTANDQAETVLLGLARGSGARSAAGMAPARGVYRRPLLELPRATTHAACADEALPIWHDPHNVDPGYTRSRVRAVLPALEEAAGGGLMAGLARSAALLRADADLLDDLAAELLVRVTVPDPAVPDGDFLAARRHRTLDTRTLADAHPALRGRVLRRWAIEQGAPAGTLAWTHVDALDALVTRWRGQGAVHLPEGIEVVRANGILVARHVARRFVPR</sequence>
<dbReference type="InterPro" id="IPR012094">
    <property type="entry name" value="tRNA_Ile_lys_synt"/>
</dbReference>
<proteinExistence type="inferred from homology"/>
<dbReference type="Proteomes" id="UP001501676">
    <property type="component" value="Unassembled WGS sequence"/>
</dbReference>
<dbReference type="PANTHER" id="PTHR43033:SF1">
    <property type="entry name" value="TRNA(ILE)-LYSIDINE SYNTHASE-RELATED"/>
    <property type="match status" value="1"/>
</dbReference>
<gene>
    <name evidence="7 10" type="primary">tilS</name>
    <name evidence="10" type="ORF">GCM10020369_26250</name>
</gene>
<keyword evidence="11" id="KW-1185">Reference proteome</keyword>
<evidence type="ECO:0000256" key="7">
    <source>
        <dbReference type="HAMAP-Rule" id="MF_01161"/>
    </source>
</evidence>
<comment type="similarity">
    <text evidence="7">Belongs to the tRNA(Ile)-lysidine synthase family.</text>
</comment>
<evidence type="ECO:0000313" key="10">
    <source>
        <dbReference type="EMBL" id="GAA3386719.1"/>
    </source>
</evidence>
<evidence type="ECO:0000256" key="2">
    <source>
        <dbReference type="ARBA" id="ARBA00022598"/>
    </source>
</evidence>
<dbReference type="InterPro" id="IPR012795">
    <property type="entry name" value="tRNA_Ile_lys_synt_N"/>
</dbReference>
<dbReference type="EMBL" id="BAAAYN010000017">
    <property type="protein sequence ID" value="GAA3386719.1"/>
    <property type="molecule type" value="Genomic_DNA"/>
</dbReference>
<name>A0ABP6SW32_9ACTN</name>
<reference evidence="11" key="1">
    <citation type="journal article" date="2019" name="Int. J. Syst. Evol. Microbiol.">
        <title>The Global Catalogue of Microorganisms (GCM) 10K type strain sequencing project: providing services to taxonomists for standard genome sequencing and annotation.</title>
        <authorList>
            <consortium name="The Broad Institute Genomics Platform"/>
            <consortium name="The Broad Institute Genome Sequencing Center for Infectious Disease"/>
            <person name="Wu L."/>
            <person name="Ma J."/>
        </authorList>
    </citation>
    <scope>NUCLEOTIDE SEQUENCE [LARGE SCALE GENOMIC DNA]</scope>
    <source>
        <strain evidence="11">JCM 9458</strain>
    </source>
</reference>
<dbReference type="SUPFAM" id="SSF82829">
    <property type="entry name" value="MesJ substrate recognition domain-like"/>
    <property type="match status" value="1"/>
</dbReference>
<dbReference type="CDD" id="cd01992">
    <property type="entry name" value="TilS_N"/>
    <property type="match status" value="1"/>
</dbReference>
<dbReference type="InterPro" id="IPR015262">
    <property type="entry name" value="tRNA_Ile_lys_synt_subst-bd"/>
</dbReference>
<dbReference type="NCBIfam" id="TIGR02432">
    <property type="entry name" value="lysidine_TilS_N"/>
    <property type="match status" value="1"/>
</dbReference>
<keyword evidence="1 7" id="KW-0963">Cytoplasm</keyword>
<evidence type="ECO:0000256" key="4">
    <source>
        <dbReference type="ARBA" id="ARBA00022741"/>
    </source>
</evidence>
<evidence type="ECO:0000256" key="6">
    <source>
        <dbReference type="ARBA" id="ARBA00048539"/>
    </source>
</evidence>
<dbReference type="RefSeq" id="WP_345728330.1">
    <property type="nucleotide sequence ID" value="NZ_BAAAYN010000017.1"/>
</dbReference>
<dbReference type="SUPFAM" id="SSF52402">
    <property type="entry name" value="Adenine nucleotide alpha hydrolases-like"/>
    <property type="match status" value="1"/>
</dbReference>
<comment type="caution">
    <text evidence="10">The sequence shown here is derived from an EMBL/GenBank/DDBJ whole genome shotgun (WGS) entry which is preliminary data.</text>
</comment>